<name>A0A316VJ54_9BASI</name>
<feature type="compositionally biased region" description="Basic and acidic residues" evidence="11">
    <location>
        <begin position="282"/>
        <end position="296"/>
    </location>
</feature>
<dbReference type="Gene3D" id="3.30.200.20">
    <property type="entry name" value="Phosphorylase Kinase, domain 1"/>
    <property type="match status" value="1"/>
</dbReference>
<feature type="non-terminal residue" evidence="13">
    <location>
        <position position="484"/>
    </location>
</feature>
<dbReference type="GO" id="GO:0007165">
    <property type="term" value="P:signal transduction"/>
    <property type="evidence" value="ECO:0007669"/>
    <property type="project" value="TreeGrafter"/>
</dbReference>
<dbReference type="FunCoup" id="A0A316VJ54">
    <property type="interactions" value="372"/>
</dbReference>
<evidence type="ECO:0000256" key="3">
    <source>
        <dbReference type="ARBA" id="ARBA00022679"/>
    </source>
</evidence>
<evidence type="ECO:0000256" key="1">
    <source>
        <dbReference type="ARBA" id="ARBA00012513"/>
    </source>
</evidence>
<keyword evidence="5 13" id="KW-0418">Kinase</keyword>
<proteinExistence type="inferred from homology"/>
<keyword evidence="14" id="KW-1185">Reference proteome</keyword>
<dbReference type="GeneID" id="37018055"/>
<dbReference type="InterPro" id="IPR008271">
    <property type="entry name" value="Ser/Thr_kinase_AS"/>
</dbReference>
<dbReference type="InParanoid" id="A0A316VJ54"/>
<dbReference type="RefSeq" id="XP_025357944.1">
    <property type="nucleotide sequence ID" value="XM_025496274.1"/>
</dbReference>
<evidence type="ECO:0000256" key="6">
    <source>
        <dbReference type="ARBA" id="ARBA00022840"/>
    </source>
</evidence>
<dbReference type="AlphaFoldDB" id="A0A316VJ54"/>
<keyword evidence="2 10" id="KW-0723">Serine/threonine-protein kinase</keyword>
<dbReference type="PROSITE" id="PS00107">
    <property type="entry name" value="PROTEIN_KINASE_ATP"/>
    <property type="match status" value="1"/>
</dbReference>
<dbReference type="GO" id="GO:0001558">
    <property type="term" value="P:regulation of cell growth"/>
    <property type="evidence" value="ECO:0007669"/>
    <property type="project" value="UniProtKB-ARBA"/>
</dbReference>
<dbReference type="OrthoDB" id="68483at2759"/>
<dbReference type="FunFam" id="3.30.200.20:FF:000206">
    <property type="entry name" value="Serine/threonine-protein kinase Ssp1"/>
    <property type="match status" value="1"/>
</dbReference>
<evidence type="ECO:0000256" key="11">
    <source>
        <dbReference type="SAM" id="MobiDB-lite"/>
    </source>
</evidence>
<dbReference type="InterPro" id="IPR000719">
    <property type="entry name" value="Prot_kinase_dom"/>
</dbReference>
<evidence type="ECO:0000259" key="12">
    <source>
        <dbReference type="PROSITE" id="PS50011"/>
    </source>
</evidence>
<dbReference type="CDD" id="cd14008">
    <property type="entry name" value="STKc_LKB1_CaMKK"/>
    <property type="match status" value="1"/>
</dbReference>
<dbReference type="EMBL" id="KZ819602">
    <property type="protein sequence ID" value="PWN37642.1"/>
    <property type="molecule type" value="Genomic_DNA"/>
</dbReference>
<dbReference type="Proteomes" id="UP000245771">
    <property type="component" value="Unassembled WGS sequence"/>
</dbReference>
<dbReference type="Gene3D" id="1.10.510.10">
    <property type="entry name" value="Transferase(Phosphotransferase) domain 1"/>
    <property type="match status" value="1"/>
</dbReference>
<feature type="domain" description="Protein kinase" evidence="12">
    <location>
        <begin position="49"/>
        <end position="432"/>
    </location>
</feature>
<reference evidence="13 14" key="1">
    <citation type="journal article" date="2018" name="Mol. Biol. Evol.">
        <title>Broad Genomic Sampling Reveals a Smut Pathogenic Ancestry of the Fungal Clade Ustilaginomycotina.</title>
        <authorList>
            <person name="Kijpornyongpan T."/>
            <person name="Mondo S.J."/>
            <person name="Barry K."/>
            <person name="Sandor L."/>
            <person name="Lee J."/>
            <person name="Lipzen A."/>
            <person name="Pangilinan J."/>
            <person name="LaButti K."/>
            <person name="Hainaut M."/>
            <person name="Henrissat B."/>
            <person name="Grigoriev I.V."/>
            <person name="Spatafora J.W."/>
            <person name="Aime M.C."/>
        </authorList>
    </citation>
    <scope>NUCLEOTIDE SEQUENCE [LARGE SCALE GENOMIC DNA]</scope>
    <source>
        <strain evidence="13 14">MCA 3882</strain>
    </source>
</reference>
<dbReference type="InterPro" id="IPR011009">
    <property type="entry name" value="Kinase-like_dom_sf"/>
</dbReference>
<organism evidence="13 14">
    <name type="scientific">Meira miltonrushii</name>
    <dbReference type="NCBI Taxonomy" id="1280837"/>
    <lineage>
        <taxon>Eukaryota</taxon>
        <taxon>Fungi</taxon>
        <taxon>Dikarya</taxon>
        <taxon>Basidiomycota</taxon>
        <taxon>Ustilaginomycotina</taxon>
        <taxon>Exobasidiomycetes</taxon>
        <taxon>Exobasidiales</taxon>
        <taxon>Brachybasidiaceae</taxon>
        <taxon>Meira</taxon>
    </lineage>
</organism>
<feature type="binding site" evidence="9">
    <location>
        <position position="78"/>
    </location>
    <ligand>
        <name>ATP</name>
        <dbReference type="ChEBI" id="CHEBI:30616"/>
    </ligand>
</feature>
<gene>
    <name evidence="13" type="ORF">FA14DRAFT_118181</name>
</gene>
<keyword evidence="6 9" id="KW-0067">ATP-binding</keyword>
<dbReference type="SUPFAM" id="SSF56112">
    <property type="entry name" value="Protein kinase-like (PK-like)"/>
    <property type="match status" value="1"/>
</dbReference>
<evidence type="ECO:0000256" key="2">
    <source>
        <dbReference type="ARBA" id="ARBA00022527"/>
    </source>
</evidence>
<dbReference type="PROSITE" id="PS00108">
    <property type="entry name" value="PROTEIN_KINASE_ST"/>
    <property type="match status" value="1"/>
</dbReference>
<dbReference type="PANTHER" id="PTHR43895">
    <property type="entry name" value="CALCIUM/CALMODULIN-DEPENDENT PROTEIN KINASE KINASE-RELATED"/>
    <property type="match status" value="1"/>
</dbReference>
<feature type="region of interest" description="Disordered" evidence="11">
    <location>
        <begin position="274"/>
        <end position="304"/>
    </location>
</feature>
<dbReference type="EC" id="2.7.11.1" evidence="1"/>
<keyword evidence="3" id="KW-0808">Transferase</keyword>
<protein>
    <recommendedName>
        <fullName evidence="1">non-specific serine/threonine protein kinase</fullName>
        <ecNumber evidence="1">2.7.11.1</ecNumber>
    </recommendedName>
</protein>
<keyword evidence="4 9" id="KW-0547">Nucleotide-binding</keyword>
<evidence type="ECO:0000313" key="14">
    <source>
        <dbReference type="Proteomes" id="UP000245771"/>
    </source>
</evidence>
<evidence type="ECO:0000256" key="10">
    <source>
        <dbReference type="RuleBase" id="RU000304"/>
    </source>
</evidence>
<sequence>MSTPGTSGKSTPLLTATSSSTRSKPVVLETSHLHLQTHGPSGRRMINQYVIEDELGRGVHGKVRLARDTETGEKVAVKIVEREGKKRLGAPSRDQELERQREKERKRLLWTTDQKVKREIAIMKKLAHENIVRLKEVIDDPASKKVFMVLEYMEGGEVQWKDERGFPTLTVDEARRTLRDIVLGLEYLHYQGIIHRDIKPANLLLDKDQKVKISDFGVSHFSYALLVANGGLPSMDSDTEKQKDPSLADDRELAKTAGSPAFFAPELCLAGEAPSAQTGTIRHTEKDQASTPKEEDNTSIQNRSRPPITKAIDVWALGVTLYCLLFGHVPFTADNEFALFSVITREDYELPAHMGADRIQIGPRRKRWIYQQPWTDEEGDVDEMHENTKEADVDVNTLSEEALMVRDLLDRLLEKDPSKRIKLDEVKKHPWLTRDLENPPLWLSETDPSHLPFVEVTHEDVETALTGFNKFKQTLKRLQNKFWS</sequence>
<dbReference type="Pfam" id="PF00069">
    <property type="entry name" value="Pkinase"/>
    <property type="match status" value="2"/>
</dbReference>
<dbReference type="PROSITE" id="PS50011">
    <property type="entry name" value="PROTEIN_KINASE_DOM"/>
    <property type="match status" value="1"/>
</dbReference>
<dbReference type="InterPro" id="IPR017441">
    <property type="entry name" value="Protein_kinase_ATP_BS"/>
</dbReference>
<evidence type="ECO:0000256" key="8">
    <source>
        <dbReference type="ARBA" id="ARBA00048679"/>
    </source>
</evidence>
<comment type="similarity">
    <text evidence="10">Belongs to the protein kinase superfamily.</text>
</comment>
<dbReference type="PANTHER" id="PTHR43895:SF152">
    <property type="entry name" value="SERINE_THREONINE-PROTEIN KINASE TOS3"/>
    <property type="match status" value="1"/>
</dbReference>
<feature type="region of interest" description="Disordered" evidence="11">
    <location>
        <begin position="1"/>
        <end position="24"/>
    </location>
</feature>
<comment type="catalytic activity">
    <reaction evidence="7">
        <text>L-threonyl-[protein] + ATP = O-phospho-L-threonyl-[protein] + ADP + H(+)</text>
        <dbReference type="Rhea" id="RHEA:46608"/>
        <dbReference type="Rhea" id="RHEA-COMP:11060"/>
        <dbReference type="Rhea" id="RHEA-COMP:11605"/>
        <dbReference type="ChEBI" id="CHEBI:15378"/>
        <dbReference type="ChEBI" id="CHEBI:30013"/>
        <dbReference type="ChEBI" id="CHEBI:30616"/>
        <dbReference type="ChEBI" id="CHEBI:61977"/>
        <dbReference type="ChEBI" id="CHEBI:456216"/>
        <dbReference type="EC" id="2.7.11.1"/>
    </reaction>
</comment>
<dbReference type="GO" id="GO:0005524">
    <property type="term" value="F:ATP binding"/>
    <property type="evidence" value="ECO:0007669"/>
    <property type="project" value="UniProtKB-UniRule"/>
</dbReference>
<dbReference type="GO" id="GO:0004674">
    <property type="term" value="F:protein serine/threonine kinase activity"/>
    <property type="evidence" value="ECO:0007669"/>
    <property type="project" value="UniProtKB-KW"/>
</dbReference>
<evidence type="ECO:0000256" key="4">
    <source>
        <dbReference type="ARBA" id="ARBA00022741"/>
    </source>
</evidence>
<comment type="catalytic activity">
    <reaction evidence="8">
        <text>L-seryl-[protein] + ATP = O-phospho-L-seryl-[protein] + ADP + H(+)</text>
        <dbReference type="Rhea" id="RHEA:17989"/>
        <dbReference type="Rhea" id="RHEA-COMP:9863"/>
        <dbReference type="Rhea" id="RHEA-COMP:11604"/>
        <dbReference type="ChEBI" id="CHEBI:15378"/>
        <dbReference type="ChEBI" id="CHEBI:29999"/>
        <dbReference type="ChEBI" id="CHEBI:30616"/>
        <dbReference type="ChEBI" id="CHEBI:83421"/>
        <dbReference type="ChEBI" id="CHEBI:456216"/>
        <dbReference type="EC" id="2.7.11.1"/>
    </reaction>
</comment>
<feature type="compositionally biased region" description="Low complexity" evidence="11">
    <location>
        <begin position="10"/>
        <end position="23"/>
    </location>
</feature>
<evidence type="ECO:0000256" key="7">
    <source>
        <dbReference type="ARBA" id="ARBA00047899"/>
    </source>
</evidence>
<dbReference type="SMART" id="SM00220">
    <property type="entry name" value="S_TKc"/>
    <property type="match status" value="1"/>
</dbReference>
<dbReference type="GO" id="GO:0042149">
    <property type="term" value="P:cellular response to glucose starvation"/>
    <property type="evidence" value="ECO:0007669"/>
    <property type="project" value="UniProtKB-ARBA"/>
</dbReference>
<evidence type="ECO:0000313" key="13">
    <source>
        <dbReference type="EMBL" id="PWN37642.1"/>
    </source>
</evidence>
<evidence type="ECO:0000256" key="5">
    <source>
        <dbReference type="ARBA" id="ARBA00022777"/>
    </source>
</evidence>
<dbReference type="STRING" id="1280837.A0A316VJ54"/>
<evidence type="ECO:0000256" key="9">
    <source>
        <dbReference type="PROSITE-ProRule" id="PRU10141"/>
    </source>
</evidence>
<accession>A0A316VJ54</accession>